<comment type="caution">
    <text evidence="2">The sequence shown here is derived from an EMBL/GenBank/DDBJ whole genome shotgun (WGS) entry which is preliminary data.</text>
</comment>
<accession>A0ABQ8P2X3</accession>
<evidence type="ECO:0000313" key="3">
    <source>
        <dbReference type="Proteomes" id="UP001071777"/>
    </source>
</evidence>
<dbReference type="Proteomes" id="UP001071777">
    <property type="component" value="Unassembled WGS sequence"/>
</dbReference>
<name>A0ABQ8P2X3_9CRYT</name>
<gene>
    <name evidence="2" type="ORF">OJ252_3362</name>
</gene>
<organism evidence="2 3">
    <name type="scientific">Cryptosporidium canis</name>
    <dbReference type="NCBI Taxonomy" id="195482"/>
    <lineage>
        <taxon>Eukaryota</taxon>
        <taxon>Sar</taxon>
        <taxon>Alveolata</taxon>
        <taxon>Apicomplexa</taxon>
        <taxon>Conoidasida</taxon>
        <taxon>Coccidia</taxon>
        <taxon>Eucoccidiorida</taxon>
        <taxon>Eimeriorina</taxon>
        <taxon>Cryptosporidiidae</taxon>
        <taxon>Cryptosporidium</taxon>
    </lineage>
</organism>
<feature type="region of interest" description="Disordered" evidence="1">
    <location>
        <begin position="28"/>
        <end position="47"/>
    </location>
</feature>
<evidence type="ECO:0000313" key="2">
    <source>
        <dbReference type="EMBL" id="KAJ1605820.1"/>
    </source>
</evidence>
<keyword evidence="3" id="KW-1185">Reference proteome</keyword>
<proteinExistence type="predicted"/>
<dbReference type="EMBL" id="JAPCXB010000160">
    <property type="protein sequence ID" value="KAJ1605820.1"/>
    <property type="molecule type" value="Genomic_DNA"/>
</dbReference>
<reference evidence="2" key="1">
    <citation type="submission" date="2022-10" db="EMBL/GenBank/DDBJ databases">
        <title>Adaptive evolution leads to modifications in subtelomeric GC content in a zoonotic Cryptosporidium species.</title>
        <authorList>
            <person name="Li J."/>
            <person name="Feng Y."/>
            <person name="Xiao L."/>
        </authorList>
    </citation>
    <scope>NUCLEOTIDE SEQUENCE</scope>
    <source>
        <strain evidence="2">25894</strain>
    </source>
</reference>
<protein>
    <submittedName>
        <fullName evidence="2">Uncharacterized protein</fullName>
    </submittedName>
</protein>
<evidence type="ECO:0000256" key="1">
    <source>
        <dbReference type="SAM" id="MobiDB-lite"/>
    </source>
</evidence>
<sequence length="117" mass="12497">MTQNAPKSSEGTESASLLAMNRAVPKYMKQAPTVNRKKESSTGLQGRSPLILDVGSAEAFKLLSSKDDFGLRPPSQSLVCLDISTHLLWLTSDILAGLSTSSGLPELVVQACRARSH</sequence>